<dbReference type="Gene3D" id="3.40.50.12390">
    <property type="match status" value="1"/>
</dbReference>
<dbReference type="InterPro" id="IPR027073">
    <property type="entry name" value="5_3_exoribonuclease"/>
</dbReference>
<protein>
    <submittedName>
        <fullName evidence="4">XRN 5'-3' exonuclease N-terminus-domain-containing protein</fullName>
    </submittedName>
</protein>
<dbReference type="PANTHER" id="PTHR12341:SF7">
    <property type="entry name" value="5'-3' EXORIBONUCLEASE 1"/>
    <property type="match status" value="1"/>
</dbReference>
<keyword evidence="4" id="KW-0269">Exonuclease</keyword>
<dbReference type="EMBL" id="KZ995414">
    <property type="protein sequence ID" value="RKO90726.1"/>
    <property type="molecule type" value="Genomic_DNA"/>
</dbReference>
<feature type="region of interest" description="Disordered" evidence="2">
    <location>
        <begin position="21"/>
        <end position="42"/>
    </location>
</feature>
<evidence type="ECO:0000313" key="5">
    <source>
        <dbReference type="Proteomes" id="UP000269721"/>
    </source>
</evidence>
<dbReference type="OrthoDB" id="372487at2759"/>
<evidence type="ECO:0000256" key="2">
    <source>
        <dbReference type="SAM" id="MobiDB-lite"/>
    </source>
</evidence>
<sequence>MGVPNYWRWLRTMCPDAFARPHSEKTLQSRKKRDSPTFISSPHSAPGFDHILVDVNHILHLTASTSHSEEVFLDSIGPQLQAAMSFKSFAPNRRSFLPPSALIPRKSVFLAVDGPSPWAKLTEQRSRRERLSRRRVMQRVAAVYGKGGAGFDSLGLTPGCALMEKVDEALLQYVRERVADGASAQYFIAGSSVPGEGEMKLCRHVKALTRLDPDDSIGIIGGDSDLAVQAFAMGCLDIHIMTGDVRGDLYFVPSTVISHLSRLMPSADPNRVRLDFAFLSLLAGNDYIPKLSWSDLGSLFVAYRAHQAQSPSSTHLSERYLIDPATTSLSLHTLAAVLKRELGWHHYPKSTGPPRPQSSGKVDDPECVGPYLDMLIWNLDMYRTGECRDYRRMYPRSRTPSASDLVEFADRMIERGADTMVALNEEGLGRPPLSLAICPVAHHPEWALQTLAGHFEHRIES</sequence>
<gene>
    <name evidence="4" type="ORF">BDK51DRAFT_37183</name>
</gene>
<dbReference type="Proteomes" id="UP000269721">
    <property type="component" value="Unassembled WGS sequence"/>
</dbReference>
<dbReference type="GO" id="GO:0003723">
    <property type="term" value="F:RNA binding"/>
    <property type="evidence" value="ECO:0007669"/>
    <property type="project" value="TreeGrafter"/>
</dbReference>
<evidence type="ECO:0000256" key="1">
    <source>
        <dbReference type="ARBA" id="ARBA00038299"/>
    </source>
</evidence>
<comment type="similarity">
    <text evidence="1">Belongs to the 5'-3' exonuclease family.</text>
</comment>
<evidence type="ECO:0000259" key="3">
    <source>
        <dbReference type="Pfam" id="PF03159"/>
    </source>
</evidence>
<dbReference type="InterPro" id="IPR004859">
    <property type="entry name" value="Xrn1_N"/>
</dbReference>
<dbReference type="GO" id="GO:0000956">
    <property type="term" value="P:nuclear-transcribed mRNA catabolic process"/>
    <property type="evidence" value="ECO:0007669"/>
    <property type="project" value="TreeGrafter"/>
</dbReference>
<organism evidence="4 5">
    <name type="scientific">Blyttiomyces helicus</name>
    <dbReference type="NCBI Taxonomy" id="388810"/>
    <lineage>
        <taxon>Eukaryota</taxon>
        <taxon>Fungi</taxon>
        <taxon>Fungi incertae sedis</taxon>
        <taxon>Chytridiomycota</taxon>
        <taxon>Chytridiomycota incertae sedis</taxon>
        <taxon>Chytridiomycetes</taxon>
        <taxon>Chytridiomycetes incertae sedis</taxon>
        <taxon>Blyttiomyces</taxon>
    </lineage>
</organism>
<name>A0A4P9WJD5_9FUNG</name>
<keyword evidence="4" id="KW-0378">Hydrolase</keyword>
<feature type="domain" description="Xrn1 N-terminal" evidence="3">
    <location>
        <begin position="1"/>
        <end position="241"/>
    </location>
</feature>
<proteinExistence type="inferred from homology"/>
<dbReference type="GO" id="GO:0005634">
    <property type="term" value="C:nucleus"/>
    <property type="evidence" value="ECO:0007669"/>
    <property type="project" value="TreeGrafter"/>
</dbReference>
<reference evidence="5" key="1">
    <citation type="journal article" date="2018" name="Nat. Microbiol.">
        <title>Leveraging single-cell genomics to expand the fungal tree of life.</title>
        <authorList>
            <person name="Ahrendt S.R."/>
            <person name="Quandt C.A."/>
            <person name="Ciobanu D."/>
            <person name="Clum A."/>
            <person name="Salamov A."/>
            <person name="Andreopoulos B."/>
            <person name="Cheng J.F."/>
            <person name="Woyke T."/>
            <person name="Pelin A."/>
            <person name="Henrissat B."/>
            <person name="Reynolds N.K."/>
            <person name="Benny G.L."/>
            <person name="Smith M.E."/>
            <person name="James T.Y."/>
            <person name="Grigoriev I.V."/>
        </authorList>
    </citation>
    <scope>NUCLEOTIDE SEQUENCE [LARGE SCALE GENOMIC DNA]</scope>
</reference>
<dbReference type="AlphaFoldDB" id="A0A4P9WJD5"/>
<accession>A0A4P9WJD5</accession>
<dbReference type="GO" id="GO:0016075">
    <property type="term" value="P:rRNA catabolic process"/>
    <property type="evidence" value="ECO:0007669"/>
    <property type="project" value="TreeGrafter"/>
</dbReference>
<evidence type="ECO:0000313" key="4">
    <source>
        <dbReference type="EMBL" id="RKO90726.1"/>
    </source>
</evidence>
<dbReference type="PANTHER" id="PTHR12341">
    <property type="entry name" value="5'-&gt;3' EXORIBONUCLEASE"/>
    <property type="match status" value="1"/>
</dbReference>
<dbReference type="Pfam" id="PF03159">
    <property type="entry name" value="XRN_N"/>
    <property type="match status" value="1"/>
</dbReference>
<keyword evidence="5" id="KW-1185">Reference proteome</keyword>
<keyword evidence="4" id="KW-0540">Nuclease</keyword>
<dbReference type="GO" id="GO:0004534">
    <property type="term" value="F:5'-3' RNA exonuclease activity"/>
    <property type="evidence" value="ECO:0007669"/>
    <property type="project" value="TreeGrafter"/>
</dbReference>